<dbReference type="SUPFAM" id="SSF51161">
    <property type="entry name" value="Trimeric LpxA-like enzymes"/>
    <property type="match status" value="1"/>
</dbReference>
<organism evidence="9 10">
    <name type="scientific">Ruminiclostridium papyrosolvens DSM 2782</name>
    <dbReference type="NCBI Taxonomy" id="588581"/>
    <lineage>
        <taxon>Bacteria</taxon>
        <taxon>Bacillati</taxon>
        <taxon>Bacillota</taxon>
        <taxon>Clostridia</taxon>
        <taxon>Eubacteriales</taxon>
        <taxon>Oscillospiraceae</taxon>
        <taxon>Ruminiclostridium</taxon>
    </lineage>
</organism>
<evidence type="ECO:0000256" key="1">
    <source>
        <dbReference type="ARBA" id="ARBA00004514"/>
    </source>
</evidence>
<reference evidence="9" key="2">
    <citation type="submission" date="2011-01" db="EMBL/GenBank/DDBJ databases">
        <title>The Non-contiguous Finished genome of Clostridium papyrosolvens.</title>
        <authorList>
            <person name="Lucas S."/>
            <person name="Copeland A."/>
            <person name="Lapidus A."/>
            <person name="Cheng J.-F."/>
            <person name="Goodwin L."/>
            <person name="Pitluck S."/>
            <person name="Misra M."/>
            <person name="Chertkov O."/>
            <person name="Detter J.C."/>
            <person name="Han C."/>
            <person name="Tapia R."/>
            <person name="Land M."/>
            <person name="Hauser L."/>
            <person name="Kyrpides N."/>
            <person name="Ivanova N."/>
            <person name="Pagani I."/>
            <person name="Mouttaki H."/>
            <person name="He Z."/>
            <person name="Zhou J."/>
            <person name="Hemme C.L."/>
            <person name="Woyke T."/>
        </authorList>
    </citation>
    <scope>NUCLEOTIDE SEQUENCE [LARGE SCALE GENOMIC DNA]</scope>
    <source>
        <strain evidence="9">DSM 2782</strain>
    </source>
</reference>
<dbReference type="SUPFAM" id="SSF53448">
    <property type="entry name" value="Nucleotide-diphospho-sugar transferases"/>
    <property type="match status" value="1"/>
</dbReference>
<comment type="caution">
    <text evidence="9">The sequence shown here is derived from an EMBL/GenBank/DDBJ whole genome shotgun (WGS) entry which is preliminary data.</text>
</comment>
<dbReference type="Pfam" id="PF02878">
    <property type="entry name" value="PGM_PMM_I"/>
    <property type="match status" value="1"/>
</dbReference>
<evidence type="ECO:0000259" key="8">
    <source>
        <dbReference type="Pfam" id="PF25084"/>
    </source>
</evidence>
<dbReference type="Gene3D" id="2.160.10.10">
    <property type="entry name" value="Hexapeptide repeat proteins"/>
    <property type="match status" value="1"/>
</dbReference>
<dbReference type="eggNOG" id="COG1208">
    <property type="taxonomic scope" value="Bacteria"/>
</dbReference>
<dbReference type="Gene3D" id="3.30.310.50">
    <property type="entry name" value="Alpha-D-phosphohexomutase, C-terminal domain"/>
    <property type="match status" value="1"/>
</dbReference>
<dbReference type="SUPFAM" id="SSF53738">
    <property type="entry name" value="Phosphoglucomutase, first 3 domains"/>
    <property type="match status" value="1"/>
</dbReference>
<evidence type="ECO:0000313" key="9">
    <source>
        <dbReference type="EMBL" id="EGD47434.1"/>
    </source>
</evidence>
<dbReference type="Pfam" id="PF25084">
    <property type="entry name" value="LbH_EIF2B"/>
    <property type="match status" value="1"/>
</dbReference>
<reference evidence="9" key="1">
    <citation type="submission" date="2009-07" db="EMBL/GenBank/DDBJ databases">
        <authorList>
            <consortium name="US DOE Joint Genome Institute (JGI-PGF)"/>
            <person name="Lucas S."/>
            <person name="Copeland A."/>
            <person name="Lapidus A."/>
            <person name="Glavina del Rio T."/>
            <person name="Tice H."/>
            <person name="Bruce D."/>
            <person name="Goodwin L."/>
            <person name="Pitluck S."/>
            <person name="Larimer F."/>
            <person name="Land M.L."/>
            <person name="Mouttaki H."/>
            <person name="He Z."/>
            <person name="Zhou J."/>
            <person name="Hemme C.L."/>
        </authorList>
    </citation>
    <scope>NUCLEOTIDE SEQUENCE</scope>
    <source>
        <strain evidence="9">DSM 2782</strain>
    </source>
</reference>
<name>F1TDY8_9FIRM</name>
<gene>
    <name evidence="9" type="ORF">Cpap_2017</name>
</gene>
<dbReference type="GO" id="GO:0016868">
    <property type="term" value="F:intramolecular phosphotransferase activity"/>
    <property type="evidence" value="ECO:0007669"/>
    <property type="project" value="InterPro"/>
</dbReference>
<feature type="domain" description="EIF2B subunit epsilon/gamma LbH" evidence="8">
    <location>
        <begin position="251"/>
        <end position="352"/>
    </location>
</feature>
<dbReference type="eggNOG" id="COG1109">
    <property type="taxonomic scope" value="Bacteria"/>
</dbReference>
<dbReference type="InterPro" id="IPR056764">
    <property type="entry name" value="LbH_EIF2B3/5"/>
</dbReference>
<dbReference type="EMBL" id="ACXX02000008">
    <property type="protein sequence ID" value="EGD47434.1"/>
    <property type="molecule type" value="Genomic_DNA"/>
</dbReference>
<dbReference type="InterPro" id="IPR050486">
    <property type="entry name" value="Mannose-1P_guanyltransferase"/>
</dbReference>
<protein>
    <submittedName>
        <fullName evidence="9">Nucleotidyl transferase</fullName>
    </submittedName>
</protein>
<evidence type="ECO:0000256" key="2">
    <source>
        <dbReference type="ARBA" id="ARBA00010231"/>
    </source>
</evidence>
<dbReference type="AlphaFoldDB" id="F1TDY8"/>
<evidence type="ECO:0000256" key="3">
    <source>
        <dbReference type="ARBA" id="ARBA00022490"/>
    </source>
</evidence>
<dbReference type="Proteomes" id="UP000003860">
    <property type="component" value="Unassembled WGS sequence"/>
</dbReference>
<dbReference type="GO" id="GO:0016740">
    <property type="term" value="F:transferase activity"/>
    <property type="evidence" value="ECO:0007669"/>
    <property type="project" value="UniProtKB-KW"/>
</dbReference>
<dbReference type="RefSeq" id="WP_004619913.1">
    <property type="nucleotide sequence ID" value="NZ_ACXX02000008.1"/>
</dbReference>
<dbReference type="GO" id="GO:0005975">
    <property type="term" value="P:carbohydrate metabolic process"/>
    <property type="evidence" value="ECO:0007669"/>
    <property type="project" value="InterPro"/>
</dbReference>
<dbReference type="SUPFAM" id="SSF55957">
    <property type="entry name" value="Phosphoglucomutase, C-terminal domain"/>
    <property type="match status" value="1"/>
</dbReference>
<dbReference type="InterPro" id="IPR005844">
    <property type="entry name" value="A-D-PHexomutase_a/b/a-I"/>
</dbReference>
<evidence type="ECO:0000259" key="6">
    <source>
        <dbReference type="Pfam" id="PF00483"/>
    </source>
</evidence>
<keyword evidence="4" id="KW-0396">Initiation factor</keyword>
<feature type="domain" description="Nucleotidyl transferase" evidence="6">
    <location>
        <begin position="7"/>
        <end position="237"/>
    </location>
</feature>
<keyword evidence="3" id="KW-0963">Cytoplasm</keyword>
<accession>F1TDY8</accession>
<dbReference type="InterPro" id="IPR029044">
    <property type="entry name" value="Nucleotide-diphossugar_trans"/>
</dbReference>
<dbReference type="InterPro" id="IPR016055">
    <property type="entry name" value="A-D-PHexomutase_a/b/a-I/II/III"/>
</dbReference>
<comment type="subcellular location">
    <subcellularLocation>
        <location evidence="1">Cytoplasm</location>
        <location evidence="1">Cytosol</location>
    </subcellularLocation>
</comment>
<dbReference type="STRING" id="588581.Cpap_2017"/>
<dbReference type="CDD" id="cd05805">
    <property type="entry name" value="MPG1_transferase"/>
    <property type="match status" value="1"/>
</dbReference>
<feature type="domain" description="Alpha-D-phosphohexomutase alpha/beta/alpha" evidence="7">
    <location>
        <begin position="386"/>
        <end position="517"/>
    </location>
</feature>
<dbReference type="Gene3D" id="3.90.550.10">
    <property type="entry name" value="Spore Coat Polysaccharide Biosynthesis Protein SpsA, Chain A"/>
    <property type="match status" value="1"/>
</dbReference>
<sequence length="815" mass="90429">MRGDSMKAVIMAGGEGSRLRPLTCDLPKPMVPVMNKPVLEHTIGLLKSYGITDIGITLLYHPQIIKDYFGSGHSHGVNIYYFLEESPLGTAGGIKNARDFLDETFIVISGDSLTDLDIDKALKYHQSKKSIATLILAKVDVPLEYGVVLTDENGSVKGFVEKPSWGEIFSDMVNTGIYILEPEILSYIESGKKMDFSKDVFPALLSSSKQIFGYVTNNYWCDIGDTHSYINSHCDILNGKLKINIGEQFNENVWVGPGTIIDKSARIIPPCVIGSNCKIGSGSVIGSHTVIGNNTIVKNNVSVVRSVLWENCYVENGSELRGAILCNHVNLKNYVSVFENSVIGEGCKINERSIIKPNIRLWPEKVVEPLAIVDRNMIWGAKHNSKIFGENGISGIINVDISPEYATRLGAAYGSHLKTGSKVVVSSTNSNSARMFKHAFISGILSVGIEVFNMSSLLTPISRYSIGYLKAEGGIHIKTDMENPNLIRVDFMDSRGTSINKYSERKIENSFFREDFKRCSSQQISRLNNITDFSSYYVRDLIKKTNVNAIMQQSPRICIFSKSEFVLSIVGPMLTNMGCQTTCYENFSDIPSVTSVLVETNCEFGAIIDSNGENLTLISREGIVVKDDLFEAFISLIIFKRSPGTTFYVPITSSDVIERLASRYRCVVKRTKNCLQAVMDEILSERSSSAGSDQLVLNFDAIAGLVNIIEYMCVSGITLNQLLLEIPKIYIDKKSIYCPWELKGTVMRRIINDNKDKRAELLDGIKLYLEDGWVLIIPDADTPAFKIISEGSSAIAAKEHCIRFHNIVERIITNS</sequence>
<dbReference type="InterPro" id="IPR036900">
    <property type="entry name" value="A-D-PHexomutase_C_sf"/>
</dbReference>
<dbReference type="CDD" id="cd04181">
    <property type="entry name" value="NTP_transferase"/>
    <property type="match status" value="1"/>
</dbReference>
<dbReference type="OrthoDB" id="9803871at2"/>
<keyword evidence="9" id="KW-0808">Transferase</keyword>
<comment type="similarity">
    <text evidence="2">Belongs to the phosphohexose mutase family.</text>
</comment>
<proteinExistence type="inferred from homology"/>
<evidence type="ECO:0000259" key="7">
    <source>
        <dbReference type="Pfam" id="PF02878"/>
    </source>
</evidence>
<keyword evidence="10" id="KW-1185">Reference proteome</keyword>
<dbReference type="InterPro" id="IPR011004">
    <property type="entry name" value="Trimer_LpxA-like_sf"/>
</dbReference>
<dbReference type="InterPro" id="IPR005835">
    <property type="entry name" value="NTP_transferase_dom"/>
</dbReference>
<dbReference type="PANTHER" id="PTHR22572">
    <property type="entry name" value="SUGAR-1-PHOSPHATE GUANYL TRANSFERASE"/>
    <property type="match status" value="1"/>
</dbReference>
<evidence type="ECO:0000256" key="4">
    <source>
        <dbReference type="ARBA" id="ARBA00022540"/>
    </source>
</evidence>
<dbReference type="Gene3D" id="3.40.120.10">
    <property type="entry name" value="Alpha-D-Glucose-1,6-Bisphosphate, subunit A, domain 3"/>
    <property type="match status" value="3"/>
</dbReference>
<keyword evidence="5" id="KW-0648">Protein biosynthesis</keyword>
<dbReference type="Pfam" id="PF00483">
    <property type="entry name" value="NTP_transferase"/>
    <property type="match status" value="1"/>
</dbReference>
<evidence type="ECO:0000256" key="5">
    <source>
        <dbReference type="ARBA" id="ARBA00022917"/>
    </source>
</evidence>
<evidence type="ECO:0000313" key="10">
    <source>
        <dbReference type="Proteomes" id="UP000003860"/>
    </source>
</evidence>